<keyword evidence="2" id="KW-1185">Reference proteome</keyword>
<comment type="caution">
    <text evidence="1">The sequence shown here is derived from an EMBL/GenBank/DDBJ whole genome shotgun (WGS) entry which is preliminary data.</text>
</comment>
<gene>
    <name evidence="1" type="ORF">BJ878DRAFT_541278</name>
</gene>
<dbReference type="AlphaFoldDB" id="A0A9P7Z4J5"/>
<protein>
    <submittedName>
        <fullName evidence="1">Uncharacterized protein</fullName>
    </submittedName>
</protein>
<sequence>MSTEQAKGCWKGLNPDEQIEAALRDGLSEDTSGIDRNTVHRKLNEKTSQPRYDAMLDFWEAYERKYPRSDLRNMEDMKHITEAVGRSTPGRLDKELKRATVKTVRNKMRKLMSIWQRNTNLTIPPEVHDSVAPYIKDVLRYKIPLSIEEKAPTFLTIEKFGMRDFVMVVGLECDPILAETPVQLGSNAS</sequence>
<dbReference type="EMBL" id="MU253847">
    <property type="protein sequence ID" value="KAG9245438.1"/>
    <property type="molecule type" value="Genomic_DNA"/>
</dbReference>
<accession>A0A9P7Z4J5</accession>
<dbReference type="Proteomes" id="UP000887226">
    <property type="component" value="Unassembled WGS sequence"/>
</dbReference>
<organism evidence="1 2">
    <name type="scientific">Calycina marina</name>
    <dbReference type="NCBI Taxonomy" id="1763456"/>
    <lineage>
        <taxon>Eukaryota</taxon>
        <taxon>Fungi</taxon>
        <taxon>Dikarya</taxon>
        <taxon>Ascomycota</taxon>
        <taxon>Pezizomycotina</taxon>
        <taxon>Leotiomycetes</taxon>
        <taxon>Helotiales</taxon>
        <taxon>Pezizellaceae</taxon>
        <taxon>Calycina</taxon>
    </lineage>
</organism>
<proteinExistence type="predicted"/>
<evidence type="ECO:0000313" key="2">
    <source>
        <dbReference type="Proteomes" id="UP000887226"/>
    </source>
</evidence>
<dbReference type="OrthoDB" id="3522412at2759"/>
<reference evidence="1" key="1">
    <citation type="journal article" date="2021" name="IMA Fungus">
        <title>Genomic characterization of three marine fungi, including Emericellopsis atlantica sp. nov. with signatures of a generalist lifestyle and marine biomass degradation.</title>
        <authorList>
            <person name="Hagestad O.C."/>
            <person name="Hou L."/>
            <person name="Andersen J.H."/>
            <person name="Hansen E.H."/>
            <person name="Altermark B."/>
            <person name="Li C."/>
            <person name="Kuhnert E."/>
            <person name="Cox R.J."/>
            <person name="Crous P.W."/>
            <person name="Spatafora J.W."/>
            <person name="Lail K."/>
            <person name="Amirebrahimi M."/>
            <person name="Lipzen A."/>
            <person name="Pangilinan J."/>
            <person name="Andreopoulos W."/>
            <person name="Hayes R.D."/>
            <person name="Ng V."/>
            <person name="Grigoriev I.V."/>
            <person name="Jackson S.A."/>
            <person name="Sutton T.D.S."/>
            <person name="Dobson A.D.W."/>
            <person name="Rama T."/>
        </authorList>
    </citation>
    <scope>NUCLEOTIDE SEQUENCE</scope>
    <source>
        <strain evidence="1">TRa3180A</strain>
    </source>
</reference>
<name>A0A9P7Z4J5_9HELO</name>
<evidence type="ECO:0000313" key="1">
    <source>
        <dbReference type="EMBL" id="KAG9245438.1"/>
    </source>
</evidence>